<evidence type="ECO:0000313" key="1">
    <source>
        <dbReference type="EMBL" id="NBC72440.1"/>
    </source>
</evidence>
<dbReference type="OrthoDB" id="2614999at2"/>
<organism evidence="1 2">
    <name type="scientific">Paenibacillus sacheonensis</name>
    <dbReference type="NCBI Taxonomy" id="742054"/>
    <lineage>
        <taxon>Bacteria</taxon>
        <taxon>Bacillati</taxon>
        <taxon>Bacillota</taxon>
        <taxon>Bacilli</taxon>
        <taxon>Bacillales</taxon>
        <taxon>Paenibacillaceae</taxon>
        <taxon>Paenibacillus</taxon>
    </lineage>
</organism>
<comment type="caution">
    <text evidence="1">The sequence shown here is derived from an EMBL/GenBank/DDBJ whole genome shotgun (WGS) entry which is preliminary data.</text>
</comment>
<reference evidence="1 2" key="1">
    <citation type="submission" date="2020-01" db="EMBL/GenBank/DDBJ databases">
        <title>Paenibacillus soybeanensis sp. nov. isolated from the nodules of soybean (Glycine max(L.) Merr).</title>
        <authorList>
            <person name="Wang H."/>
        </authorList>
    </citation>
    <scope>NUCLEOTIDE SEQUENCE [LARGE SCALE GENOMIC DNA]</scope>
    <source>
        <strain evidence="1 2">DSM 23054</strain>
    </source>
</reference>
<accession>A0A7X4YTS2</accession>
<proteinExistence type="predicted"/>
<protein>
    <submittedName>
        <fullName evidence="1">Uncharacterized protein</fullName>
    </submittedName>
</protein>
<dbReference type="Proteomes" id="UP000558113">
    <property type="component" value="Unassembled WGS sequence"/>
</dbReference>
<keyword evidence="2" id="KW-1185">Reference proteome</keyword>
<evidence type="ECO:0000313" key="2">
    <source>
        <dbReference type="Proteomes" id="UP000558113"/>
    </source>
</evidence>
<name>A0A7X4YTS2_9BACL</name>
<dbReference type="AlphaFoldDB" id="A0A7X4YTS2"/>
<sequence>MIVAASLTKAGTQFIKQLLARGVPFAAVTNSIAERQQLSKLGVRTILLVNTIDSDIWAAPGFPVGQSFLFESSLSLCCRYVRMVRAWSGHPVSVITSRTNGRLIYKSLGADRIVHAASGSFAFLTGAE</sequence>
<dbReference type="EMBL" id="JAAAMU010000019">
    <property type="protein sequence ID" value="NBC72440.1"/>
    <property type="molecule type" value="Genomic_DNA"/>
</dbReference>
<gene>
    <name evidence="1" type="ORF">GT003_25875</name>
</gene>